<organism evidence="16">
    <name type="scientific">Columba livia</name>
    <name type="common">Rock dove</name>
    <dbReference type="NCBI Taxonomy" id="8932"/>
    <lineage>
        <taxon>Eukaryota</taxon>
        <taxon>Metazoa</taxon>
        <taxon>Chordata</taxon>
        <taxon>Craniata</taxon>
        <taxon>Vertebrata</taxon>
        <taxon>Euteleostomi</taxon>
        <taxon>Archelosauria</taxon>
        <taxon>Archosauria</taxon>
        <taxon>Dinosauria</taxon>
        <taxon>Saurischia</taxon>
        <taxon>Theropoda</taxon>
        <taxon>Coelurosauria</taxon>
        <taxon>Aves</taxon>
        <taxon>Neognathae</taxon>
        <taxon>Neoaves</taxon>
        <taxon>Columbimorphae</taxon>
        <taxon>Columbiformes</taxon>
        <taxon>Columbidae</taxon>
        <taxon>Columba</taxon>
    </lineage>
</organism>
<dbReference type="GO" id="GO:0030154">
    <property type="term" value="P:cell differentiation"/>
    <property type="evidence" value="ECO:0007669"/>
    <property type="project" value="UniProtKB-ARBA"/>
</dbReference>
<dbReference type="Gene3D" id="1.10.10.60">
    <property type="entry name" value="Homeodomain-like"/>
    <property type="match status" value="1"/>
</dbReference>
<dbReference type="InterPro" id="IPR009057">
    <property type="entry name" value="Homeodomain-like_sf"/>
</dbReference>
<feature type="region of interest" description="Disordered" evidence="13">
    <location>
        <begin position="234"/>
        <end position="273"/>
    </location>
</feature>
<comment type="subcellular location">
    <subcellularLocation>
        <location evidence="1 11 12">Nucleus</location>
    </subcellularLocation>
</comment>
<dbReference type="PANTHER" id="PTHR45636">
    <property type="entry name" value="PAIRED BOX PROTEIN PAX-6-RELATED-RELATED"/>
    <property type="match status" value="1"/>
</dbReference>
<dbReference type="Pfam" id="PF00046">
    <property type="entry name" value="Homeodomain"/>
    <property type="match status" value="1"/>
</dbReference>
<reference evidence="16" key="1">
    <citation type="journal article" date="2007" name="Invest. Ophthalmol. Vis. Sci.">
        <title>A complex expression pattern of Pax6 in the pigeon retina.</title>
        <authorList>
            <person name="Bandah D."/>
            <person name="Swissa T."/>
            <person name="Ben-Shlomo G."/>
            <person name="Banin E."/>
            <person name="Ofri R."/>
            <person name="Sharon D."/>
        </authorList>
    </citation>
    <scope>NUCLEOTIDE SEQUENCE</scope>
    <source>
        <tissue evidence="16">Retina</tissue>
    </source>
</reference>
<dbReference type="GO" id="GO:0000981">
    <property type="term" value="F:DNA-binding transcription factor activity, RNA polymerase II-specific"/>
    <property type="evidence" value="ECO:0007669"/>
    <property type="project" value="InterPro"/>
</dbReference>
<dbReference type="GO" id="GO:0048731">
    <property type="term" value="P:system development"/>
    <property type="evidence" value="ECO:0007669"/>
    <property type="project" value="UniProtKB-ARBA"/>
</dbReference>
<dbReference type="Gene3D" id="1.10.10.10">
    <property type="entry name" value="Winged helix-like DNA-binding domain superfamily/Winged helix DNA-binding domain"/>
    <property type="match status" value="1"/>
</dbReference>
<dbReference type="PROSITE" id="PS00034">
    <property type="entry name" value="PAIRED_1"/>
    <property type="match status" value="1"/>
</dbReference>
<dbReference type="AlphaFoldDB" id="A4GG32"/>
<evidence type="ECO:0000256" key="13">
    <source>
        <dbReference type="SAM" id="MobiDB-lite"/>
    </source>
</evidence>
<evidence type="ECO:0000256" key="7">
    <source>
        <dbReference type="ARBA" id="ARBA00023155"/>
    </source>
</evidence>
<keyword evidence="8" id="KW-0804">Transcription</keyword>
<dbReference type="GO" id="GO:0000978">
    <property type="term" value="F:RNA polymerase II cis-regulatory region sequence-specific DNA binding"/>
    <property type="evidence" value="ECO:0007669"/>
    <property type="project" value="TreeGrafter"/>
</dbReference>
<sequence length="380" mass="41906">MQNSHSGVNQLGGVFVNGRPLPDSTRQKIVELAHSGARPCDISRILQVSNGCVSKILGRYYETGSIRPRAIGGSKPRVATPEVVSSINRVLRNLASEKQQMGADGMYDKLRMLNGQTGTWGTRPGWYPGTSVPGQPAQDGCPQQEGGGENTNSISSNGEDSDEAQMRLQLKRKLQRNRTSFTQEQIEALEKEFERTHYPDVFARERLAAKIDLPEARIQVWFSNRRAKWRREEKLRNQRRQASNTPSHIPISSSFSTSVYQPIPQPTTPGSMLGRTDTALTNTYSALPPMPSFTMANNLPMQPPVPSQTSSYSCMLPTSPSVNGRSYDTYTPPHMQTHMNSQPMGTSGTTSTGLISPGVSVPVQVPGSEPDMSQYWPRLQ</sequence>
<feature type="region of interest" description="Disordered" evidence="13">
    <location>
        <begin position="128"/>
        <end position="165"/>
    </location>
</feature>
<dbReference type="PRINTS" id="PR00027">
    <property type="entry name" value="PAIREDBOX"/>
</dbReference>
<name>A4GG32_COLLI</name>
<dbReference type="SUPFAM" id="SSF46689">
    <property type="entry name" value="Homeodomain-like"/>
    <property type="match status" value="2"/>
</dbReference>
<dbReference type="InterPro" id="IPR043182">
    <property type="entry name" value="PAIRED_DNA-bd_dom"/>
</dbReference>
<evidence type="ECO:0000256" key="2">
    <source>
        <dbReference type="ARBA" id="ARBA00005733"/>
    </source>
</evidence>
<accession>A4GG32</accession>
<evidence type="ECO:0000256" key="8">
    <source>
        <dbReference type="ARBA" id="ARBA00023163"/>
    </source>
</evidence>
<evidence type="ECO:0000259" key="14">
    <source>
        <dbReference type="PROSITE" id="PS50071"/>
    </source>
</evidence>
<dbReference type="InterPro" id="IPR043565">
    <property type="entry name" value="PAX_fam"/>
</dbReference>
<evidence type="ECO:0000256" key="12">
    <source>
        <dbReference type="RuleBase" id="RU000682"/>
    </source>
</evidence>
<dbReference type="SMART" id="SM00351">
    <property type="entry name" value="PAX"/>
    <property type="match status" value="1"/>
</dbReference>
<keyword evidence="6 11" id="KW-0238">DNA-binding</keyword>
<feature type="DNA-binding region" description="Homeobox" evidence="11">
    <location>
        <begin position="174"/>
        <end position="233"/>
    </location>
</feature>
<evidence type="ECO:0000256" key="4">
    <source>
        <dbReference type="ARBA" id="ARBA00022724"/>
    </source>
</evidence>
<dbReference type="SMART" id="SM00389">
    <property type="entry name" value="HOX"/>
    <property type="match status" value="1"/>
</dbReference>
<dbReference type="InterPro" id="IPR001523">
    <property type="entry name" value="Paired_dom"/>
</dbReference>
<dbReference type="FunFam" id="1.10.10.10:FF:000069">
    <property type="entry name" value="Paired box protein Pax-6"/>
    <property type="match status" value="1"/>
</dbReference>
<dbReference type="PROSITE" id="PS51057">
    <property type="entry name" value="PAIRED_2"/>
    <property type="match status" value="1"/>
</dbReference>
<keyword evidence="7 11" id="KW-0371">Homeobox</keyword>
<comment type="similarity">
    <text evidence="2">Belongs to the paired homeobox family.</text>
</comment>
<dbReference type="PANTHER" id="PTHR45636:SF48">
    <property type="entry name" value="PAIRED BOX PROTEIN PAX-6"/>
    <property type="match status" value="1"/>
</dbReference>
<dbReference type="InterPro" id="IPR017970">
    <property type="entry name" value="Homeobox_CS"/>
</dbReference>
<dbReference type="PROSITE" id="PS50071">
    <property type="entry name" value="HOMEOBOX_2"/>
    <property type="match status" value="1"/>
</dbReference>
<evidence type="ECO:0000259" key="15">
    <source>
        <dbReference type="PROSITE" id="PS51057"/>
    </source>
</evidence>
<proteinExistence type="evidence at transcript level"/>
<dbReference type="Pfam" id="PF00292">
    <property type="entry name" value="PAX"/>
    <property type="match status" value="1"/>
</dbReference>
<evidence type="ECO:0000256" key="5">
    <source>
        <dbReference type="ARBA" id="ARBA00023015"/>
    </source>
</evidence>
<dbReference type="GO" id="GO:0009888">
    <property type="term" value="P:tissue development"/>
    <property type="evidence" value="ECO:0007669"/>
    <property type="project" value="UniProtKB-ARBA"/>
</dbReference>
<evidence type="ECO:0000256" key="11">
    <source>
        <dbReference type="PROSITE-ProRule" id="PRU00108"/>
    </source>
</evidence>
<dbReference type="FunFam" id="1.10.10.60:FF:000028">
    <property type="entry name" value="Paired box protein Pax-6"/>
    <property type="match status" value="1"/>
</dbReference>
<dbReference type="PROSITE" id="PS00027">
    <property type="entry name" value="HOMEOBOX_1"/>
    <property type="match status" value="1"/>
</dbReference>
<dbReference type="CDD" id="cd00086">
    <property type="entry name" value="homeodomain"/>
    <property type="match status" value="1"/>
</dbReference>
<feature type="domain" description="Paired" evidence="15">
    <location>
        <begin position="4"/>
        <end position="125"/>
    </location>
</feature>
<evidence type="ECO:0000256" key="9">
    <source>
        <dbReference type="ARBA" id="ARBA00023242"/>
    </source>
</evidence>
<protein>
    <recommendedName>
        <fullName evidence="10">Paired box protein Pax-6</fullName>
    </recommendedName>
</protein>
<evidence type="ECO:0000256" key="1">
    <source>
        <dbReference type="ARBA" id="ARBA00004123"/>
    </source>
</evidence>
<dbReference type="InterPro" id="IPR036388">
    <property type="entry name" value="WH-like_DNA-bd_sf"/>
</dbReference>
<keyword evidence="4" id="KW-0563">Paired box</keyword>
<evidence type="ECO:0000256" key="10">
    <source>
        <dbReference type="ARBA" id="ARBA00044108"/>
    </source>
</evidence>
<keyword evidence="9 11" id="KW-0539">Nucleus</keyword>
<dbReference type="GO" id="GO:0005634">
    <property type="term" value="C:nucleus"/>
    <property type="evidence" value="ECO:0007669"/>
    <property type="project" value="UniProtKB-SubCell"/>
</dbReference>
<dbReference type="EMBL" id="DQ870848">
    <property type="protein sequence ID" value="ABI98853.1"/>
    <property type="molecule type" value="mRNA"/>
</dbReference>
<keyword evidence="5" id="KW-0805">Transcription regulation</keyword>
<feature type="compositionally biased region" description="Low complexity" evidence="13">
    <location>
        <begin position="245"/>
        <end position="258"/>
    </location>
</feature>
<dbReference type="InterPro" id="IPR001356">
    <property type="entry name" value="HD"/>
</dbReference>
<evidence type="ECO:0000256" key="3">
    <source>
        <dbReference type="ARBA" id="ARBA00022473"/>
    </source>
</evidence>
<feature type="domain" description="Homeobox" evidence="14">
    <location>
        <begin position="172"/>
        <end position="232"/>
    </location>
</feature>
<evidence type="ECO:0000256" key="6">
    <source>
        <dbReference type="ARBA" id="ARBA00023125"/>
    </source>
</evidence>
<keyword evidence="3" id="KW-0217">Developmental protein</keyword>
<evidence type="ECO:0000313" key="16">
    <source>
        <dbReference type="EMBL" id="ABI98853.1"/>
    </source>
</evidence>